<keyword evidence="2" id="KW-1133">Transmembrane helix</keyword>
<evidence type="ECO:0000256" key="3">
    <source>
        <dbReference type="SAM" id="SignalP"/>
    </source>
</evidence>
<feature type="compositionally biased region" description="Low complexity" evidence="1">
    <location>
        <begin position="416"/>
        <end position="433"/>
    </location>
</feature>
<reference evidence="4 5" key="1">
    <citation type="journal article" date="2014" name="Genome Biol. Evol.">
        <title>The secreted proteins of Achlya hypogyna and Thraustotheca clavata identify the ancestral oomycete secretome and reveal gene acquisitions by horizontal gene transfer.</title>
        <authorList>
            <person name="Misner I."/>
            <person name="Blouin N."/>
            <person name="Leonard G."/>
            <person name="Richards T.A."/>
            <person name="Lane C.E."/>
        </authorList>
    </citation>
    <scope>NUCLEOTIDE SEQUENCE [LARGE SCALE GENOMIC DNA]</scope>
    <source>
        <strain evidence="4 5">ATCC 34112</strain>
    </source>
</reference>
<organism evidence="4 5">
    <name type="scientific">Thraustotheca clavata</name>
    <dbReference type="NCBI Taxonomy" id="74557"/>
    <lineage>
        <taxon>Eukaryota</taxon>
        <taxon>Sar</taxon>
        <taxon>Stramenopiles</taxon>
        <taxon>Oomycota</taxon>
        <taxon>Saprolegniomycetes</taxon>
        <taxon>Saprolegniales</taxon>
        <taxon>Achlyaceae</taxon>
        <taxon>Thraustotheca</taxon>
    </lineage>
</organism>
<feature type="region of interest" description="Disordered" evidence="1">
    <location>
        <begin position="416"/>
        <end position="449"/>
    </location>
</feature>
<comment type="caution">
    <text evidence="4">The sequence shown here is derived from an EMBL/GenBank/DDBJ whole genome shotgun (WGS) entry which is preliminary data.</text>
</comment>
<proteinExistence type="predicted"/>
<feature type="non-terminal residue" evidence="4">
    <location>
        <position position="1"/>
    </location>
</feature>
<accession>A0A1V9ZCV9</accession>
<feature type="signal peptide" evidence="3">
    <location>
        <begin position="1"/>
        <end position="25"/>
    </location>
</feature>
<keyword evidence="2" id="KW-0812">Transmembrane</keyword>
<evidence type="ECO:0000313" key="5">
    <source>
        <dbReference type="Proteomes" id="UP000243217"/>
    </source>
</evidence>
<feature type="transmembrane region" description="Helical" evidence="2">
    <location>
        <begin position="96"/>
        <end position="121"/>
    </location>
</feature>
<evidence type="ECO:0000313" key="4">
    <source>
        <dbReference type="EMBL" id="OQR95741.1"/>
    </source>
</evidence>
<feature type="compositionally biased region" description="Basic and acidic residues" evidence="1">
    <location>
        <begin position="648"/>
        <end position="666"/>
    </location>
</feature>
<keyword evidence="2" id="KW-0472">Membrane</keyword>
<evidence type="ECO:0000256" key="1">
    <source>
        <dbReference type="SAM" id="MobiDB-lite"/>
    </source>
</evidence>
<feature type="region of interest" description="Disordered" evidence="1">
    <location>
        <begin position="753"/>
        <end position="774"/>
    </location>
</feature>
<feature type="compositionally biased region" description="Basic and acidic residues" evidence="1">
    <location>
        <begin position="680"/>
        <end position="691"/>
    </location>
</feature>
<sequence length="1306" mass="150317">LGCFFYIFLPLLVLDIFSWVPPTDLAKDEKRIAKSESRNLKHMKSAIDNNVNLIDPPRSWQRKKCFPMSLFWFVGKGRRYFRDYRRYDFYKLTVKYGFVCVWLLILYVYTILMCQAVLRALGGLIGWRGRRDYMYAKPHLRPYGSSRIDKICCCFNWKWKGTWAMEKIIQPCVSCVFITFGWWTKGRWKIYDIEERAKNCYPMEPDNEVKQLQMMSLHGKINSLVWLPFPTFGILAYISDVLNRGPIFSYFLNRLFLQADKPENERDPDIKWKVVPGVKCEGKLPALSYKDKVVYLIPNTSFWPTFLKWTSSVTELVMVLWLITEPLISPETTTTATLEWKATVALISTAIAPLMELDAQVLKSYKKFVEFKAASMDQISAAKKRLQEEAINMAGSLEKQFKDNATKELGLQDVNQQNDQSQDQPCDSSQDNQDGNDEDDDGDDDDAEGSTKDLIVLSAMPENSYVIQSDQLDEGEGVITVNWRVNASKRFHSFDAIGMFPVRKLEDSLAKRTMDECVCYRLVSELDVEEFGWHPRTNKNGNVISNGPLHTTKMLKHAHDLYTIAEHKIGKLARQSIVSLSEEEILNHEQEDDDQMANNDGTEIDLKHAAFVLDKELTSNKIEPYGKRMHEIILDEIKEGKEKFKSILSDHERKTTTSTKESRDTRMVSGQVKFRPANSNEHEDHPNHDDYVVGNGAGIYPCKYGLERYEFFYLKYTGSKLHKEMMHSFEVVVDDNDKEVKLSDTVKKNFLPKSFRGRREPKKPNDGEDPDTIKEDYEPLSKFISNRVSIGTFDLFIRLTSDDPIVWANQAVNLSWEIFGINYRNLSHPKNKNCIAFFRVKDIHNTRECTKVDIVPPSAFIEPNGNGPVAGRLLVRTPKQPGMYEIRFLINYCQEAKLHRRCQVFGFLEEQMQIQRINYLFQRRDLTRSLGMLQHAEPVLWKEALIYAYAWLRPILNHLLVKPSEHEDNPAKFATATIKDMSTLSKKLAATDNFQLQSCIERLLVPVQSAKFLDFFASAFHGSEEMKTHARAIAFVSPGDVTKDAYVEEKKESMEKWKSPDTQIDDSIWVLYDDNVLLKYGPSQFDTMALAFLDRPLGGGRFDLLDELLLDNQPMLKTAKLVVDSVATACCSQYEPAIDNAVESFMKKAKQVQKLGLFKDLSANLKDECRNHIQMLIRAHFETHMLTGDRFVGWDEIVEADTKNADQIGLDVLEHRALRHWIKPKLVRGIVKTLQRRYAELTSTNLAILKTIGTSAIHCTCLKTLEYPFNDRELIPMPARTGKSIIHCLNEAIAIEKEKNQLTAHN</sequence>
<feature type="compositionally biased region" description="Basic and acidic residues" evidence="1">
    <location>
        <begin position="762"/>
        <end position="774"/>
    </location>
</feature>
<feature type="compositionally biased region" description="Acidic residues" evidence="1">
    <location>
        <begin position="434"/>
        <end position="448"/>
    </location>
</feature>
<dbReference type="EMBL" id="JNBS01002048">
    <property type="protein sequence ID" value="OQR95741.1"/>
    <property type="molecule type" value="Genomic_DNA"/>
</dbReference>
<protein>
    <submittedName>
        <fullName evidence="4">Uncharacterized protein</fullName>
    </submittedName>
</protein>
<evidence type="ECO:0000256" key="2">
    <source>
        <dbReference type="SAM" id="Phobius"/>
    </source>
</evidence>
<dbReference type="Proteomes" id="UP000243217">
    <property type="component" value="Unassembled WGS sequence"/>
</dbReference>
<keyword evidence="3" id="KW-0732">Signal</keyword>
<gene>
    <name evidence="4" type="ORF">THRCLA_07611</name>
</gene>
<keyword evidence="5" id="KW-1185">Reference proteome</keyword>
<feature type="region of interest" description="Disordered" evidence="1">
    <location>
        <begin position="648"/>
        <end position="691"/>
    </location>
</feature>
<feature type="chain" id="PRO_5012664181" evidence="3">
    <location>
        <begin position="26"/>
        <end position="1306"/>
    </location>
</feature>
<dbReference type="OrthoDB" id="72727at2759"/>
<name>A0A1V9ZCV9_9STRA</name>